<dbReference type="EMBL" id="CAJVPT010004611">
    <property type="protein sequence ID" value="CAG8510069.1"/>
    <property type="molecule type" value="Genomic_DNA"/>
</dbReference>
<dbReference type="Proteomes" id="UP000789525">
    <property type="component" value="Unassembled WGS sequence"/>
</dbReference>
<proteinExistence type="predicted"/>
<evidence type="ECO:0000313" key="1">
    <source>
        <dbReference type="EMBL" id="CAG8510069.1"/>
    </source>
</evidence>
<gene>
    <name evidence="1" type="ORF">ACOLOM_LOCUS3180</name>
</gene>
<keyword evidence="2" id="KW-1185">Reference proteome</keyword>
<evidence type="ECO:0000313" key="2">
    <source>
        <dbReference type="Proteomes" id="UP000789525"/>
    </source>
</evidence>
<reference evidence="1" key="1">
    <citation type="submission" date="2021-06" db="EMBL/GenBank/DDBJ databases">
        <authorList>
            <person name="Kallberg Y."/>
            <person name="Tangrot J."/>
            <person name="Rosling A."/>
        </authorList>
    </citation>
    <scope>NUCLEOTIDE SEQUENCE</scope>
    <source>
        <strain evidence="1">CL356</strain>
    </source>
</reference>
<name>A0ACA9L6F5_9GLOM</name>
<comment type="caution">
    <text evidence="1">The sequence shown here is derived from an EMBL/GenBank/DDBJ whole genome shotgun (WGS) entry which is preliminary data.</text>
</comment>
<sequence>MAAGDSLRYHARTMNPPGPPATYGSRTMTLHPEELAETEGQESSGETSVHSEEIGTLKLRGGQNDRKVKWDNGVVDNEGMGKKKSKSKYFTIPIRIPSEL</sequence>
<accession>A0ACA9L6F5</accession>
<protein>
    <submittedName>
        <fullName evidence="1">5022_t:CDS:1</fullName>
    </submittedName>
</protein>
<organism evidence="1 2">
    <name type="scientific">Acaulospora colombiana</name>
    <dbReference type="NCBI Taxonomy" id="27376"/>
    <lineage>
        <taxon>Eukaryota</taxon>
        <taxon>Fungi</taxon>
        <taxon>Fungi incertae sedis</taxon>
        <taxon>Mucoromycota</taxon>
        <taxon>Glomeromycotina</taxon>
        <taxon>Glomeromycetes</taxon>
        <taxon>Diversisporales</taxon>
        <taxon>Acaulosporaceae</taxon>
        <taxon>Acaulospora</taxon>
    </lineage>
</organism>